<keyword evidence="5 9" id="KW-0560">Oxidoreductase</keyword>
<dbReference type="Pfam" id="PF00180">
    <property type="entry name" value="Iso_dh"/>
    <property type="match status" value="1"/>
</dbReference>
<evidence type="ECO:0000256" key="4">
    <source>
        <dbReference type="ARBA" id="ARBA00022842"/>
    </source>
</evidence>
<protein>
    <submittedName>
        <fullName evidence="9">3-isopropylmalate dehydrogenase</fullName>
        <ecNumber evidence="9">1.1.1.85</ecNumber>
    </submittedName>
</protein>
<dbReference type="EC" id="1.1.1.85" evidence="9"/>
<keyword evidence="4" id="KW-0460">Magnesium</keyword>
<evidence type="ECO:0000313" key="9">
    <source>
        <dbReference type="EMBL" id="SUC39445.1"/>
    </source>
</evidence>
<dbReference type="GO" id="GO:0003862">
    <property type="term" value="F:3-isopropylmalate dehydrogenase activity"/>
    <property type="evidence" value="ECO:0007669"/>
    <property type="project" value="UniProtKB-EC"/>
</dbReference>
<dbReference type="Proteomes" id="UP000254191">
    <property type="component" value="Unassembled WGS sequence"/>
</dbReference>
<keyword evidence="1" id="KW-0432">Leucine biosynthesis</keyword>
<dbReference type="GO" id="GO:0046872">
    <property type="term" value="F:metal ion binding"/>
    <property type="evidence" value="ECO:0007669"/>
    <property type="project" value="UniProtKB-KW"/>
</dbReference>
<gene>
    <name evidence="9" type="primary">leuB_2</name>
    <name evidence="9" type="ORF">NCTC11938_03731</name>
</gene>
<name>A0A379GEQ4_PROMI</name>
<keyword evidence="6" id="KW-0520">NAD</keyword>
<keyword evidence="7" id="KW-0100">Branched-chain amino acid biosynthesis</keyword>
<evidence type="ECO:0000313" key="10">
    <source>
        <dbReference type="Proteomes" id="UP000254191"/>
    </source>
</evidence>
<evidence type="ECO:0000259" key="8">
    <source>
        <dbReference type="Pfam" id="PF00180"/>
    </source>
</evidence>
<evidence type="ECO:0000256" key="1">
    <source>
        <dbReference type="ARBA" id="ARBA00022430"/>
    </source>
</evidence>
<evidence type="ECO:0000256" key="7">
    <source>
        <dbReference type="ARBA" id="ARBA00023304"/>
    </source>
</evidence>
<reference evidence="9 10" key="1">
    <citation type="submission" date="2018-06" db="EMBL/GenBank/DDBJ databases">
        <authorList>
            <consortium name="Pathogen Informatics"/>
            <person name="Doyle S."/>
        </authorList>
    </citation>
    <scope>NUCLEOTIDE SEQUENCE [LARGE SCALE GENOMIC DNA]</scope>
    <source>
        <strain evidence="9 10">NCTC11938</strain>
    </source>
</reference>
<evidence type="ECO:0000256" key="5">
    <source>
        <dbReference type="ARBA" id="ARBA00023002"/>
    </source>
</evidence>
<evidence type="ECO:0000256" key="3">
    <source>
        <dbReference type="ARBA" id="ARBA00022723"/>
    </source>
</evidence>
<dbReference type="AlphaFoldDB" id="A0A379GEQ4"/>
<dbReference type="EMBL" id="UGTS01000006">
    <property type="protein sequence ID" value="SUC39445.1"/>
    <property type="molecule type" value="Genomic_DNA"/>
</dbReference>
<feature type="domain" description="Isopropylmalate dehydrogenase-like" evidence="8">
    <location>
        <begin position="3"/>
        <end position="71"/>
    </location>
</feature>
<dbReference type="SUPFAM" id="SSF53659">
    <property type="entry name" value="Isocitrate/Isopropylmalate dehydrogenase-like"/>
    <property type="match status" value="1"/>
</dbReference>
<dbReference type="GO" id="GO:0005829">
    <property type="term" value="C:cytosol"/>
    <property type="evidence" value="ECO:0007669"/>
    <property type="project" value="TreeGrafter"/>
</dbReference>
<dbReference type="InterPro" id="IPR004429">
    <property type="entry name" value="Isopropylmalate_DH"/>
</dbReference>
<keyword evidence="3" id="KW-0479">Metal-binding</keyword>
<organism evidence="9 10">
    <name type="scientific">Proteus mirabilis</name>
    <dbReference type="NCBI Taxonomy" id="584"/>
    <lineage>
        <taxon>Bacteria</taxon>
        <taxon>Pseudomonadati</taxon>
        <taxon>Pseudomonadota</taxon>
        <taxon>Gammaproteobacteria</taxon>
        <taxon>Enterobacterales</taxon>
        <taxon>Morganellaceae</taxon>
        <taxon>Proteus</taxon>
    </lineage>
</organism>
<accession>A0A379GEQ4</accession>
<dbReference type="InterPro" id="IPR024084">
    <property type="entry name" value="IsoPropMal-DH-like_dom"/>
</dbReference>
<dbReference type="PANTHER" id="PTHR42979:SF1">
    <property type="entry name" value="3-ISOPROPYLMALATE DEHYDROGENASE"/>
    <property type="match status" value="1"/>
</dbReference>
<keyword evidence="2" id="KW-0028">Amino-acid biosynthesis</keyword>
<dbReference type="GO" id="GO:0009098">
    <property type="term" value="P:L-leucine biosynthetic process"/>
    <property type="evidence" value="ECO:0007669"/>
    <property type="project" value="UniProtKB-KW"/>
</dbReference>
<evidence type="ECO:0000256" key="2">
    <source>
        <dbReference type="ARBA" id="ARBA00022605"/>
    </source>
</evidence>
<proteinExistence type="predicted"/>
<sequence length="72" mass="8471">MRADIAQRGFDILCVRELTGGIYFGQPKGRDGEGREERAFDTEVYHRYEIERIAHFAFKSAQKRRYKVTSIE</sequence>
<evidence type="ECO:0000256" key="6">
    <source>
        <dbReference type="ARBA" id="ARBA00023027"/>
    </source>
</evidence>
<dbReference type="PANTHER" id="PTHR42979">
    <property type="entry name" value="3-ISOPROPYLMALATE DEHYDROGENASE"/>
    <property type="match status" value="1"/>
</dbReference>
<dbReference type="Gene3D" id="3.40.718.10">
    <property type="entry name" value="Isopropylmalate Dehydrogenase"/>
    <property type="match status" value="1"/>
</dbReference>